<reference evidence="1 2" key="1">
    <citation type="submission" date="2016-10" db="EMBL/GenBank/DDBJ databases">
        <authorList>
            <person name="de Groot N.N."/>
        </authorList>
    </citation>
    <scope>NUCLEOTIDE SEQUENCE [LARGE SCALE GENOMIC DNA]</scope>
    <source>
        <strain evidence="1 2">DSM 23310</strain>
    </source>
</reference>
<keyword evidence="2" id="KW-1185">Reference proteome</keyword>
<dbReference type="GO" id="GO:0032259">
    <property type="term" value="P:methylation"/>
    <property type="evidence" value="ECO:0007669"/>
    <property type="project" value="UniProtKB-KW"/>
</dbReference>
<dbReference type="Gene3D" id="3.40.50.150">
    <property type="entry name" value="Vaccinia Virus protein VP39"/>
    <property type="match status" value="1"/>
</dbReference>
<sequence length="233" mass="26767">MEYRYGKNINYEDFSSGRVLYHISGMTNFPVRLAQEIYGRCIEYSRKKNNICLYDCCCGGGYLVTVLGFLNQNTISRIIGSDIDLELLEVAKKNLSLLSEEGMDNRIKEIDNMIVNYNKESHAMAKESAIILRSMIKTPIQYEVFQADALKEIKLEIKPDIIITDVPYDQLVDWKGSGEGLVNRLLDVLYGACTSDTIIGLSMNKKQKVKNDKFIKLERQKIGKRKFEVLRKR</sequence>
<dbReference type="RefSeq" id="WP_093752991.1">
    <property type="nucleotide sequence ID" value="NZ_FNNG01000007.1"/>
</dbReference>
<dbReference type="SUPFAM" id="SSF53335">
    <property type="entry name" value="S-adenosyl-L-methionine-dependent methyltransferases"/>
    <property type="match status" value="1"/>
</dbReference>
<evidence type="ECO:0000313" key="1">
    <source>
        <dbReference type="EMBL" id="SDX16601.1"/>
    </source>
</evidence>
<evidence type="ECO:0000313" key="2">
    <source>
        <dbReference type="Proteomes" id="UP000198828"/>
    </source>
</evidence>
<accession>A0A1H2ZGU3</accession>
<dbReference type="Gene3D" id="1.10.287.540">
    <property type="entry name" value="Helix hairpin bin"/>
    <property type="match status" value="1"/>
</dbReference>
<dbReference type="Pfam" id="PF11599">
    <property type="entry name" value="AviRa"/>
    <property type="match status" value="1"/>
</dbReference>
<organism evidence="1 2">
    <name type="scientific">Tepidimicrobium xylanilyticum</name>
    <dbReference type="NCBI Taxonomy" id="1123352"/>
    <lineage>
        <taxon>Bacteria</taxon>
        <taxon>Bacillati</taxon>
        <taxon>Bacillota</taxon>
        <taxon>Tissierellia</taxon>
        <taxon>Tissierellales</taxon>
        <taxon>Tepidimicrobiaceae</taxon>
        <taxon>Tepidimicrobium</taxon>
    </lineage>
</organism>
<dbReference type="AlphaFoldDB" id="A0A1H2ZGU3"/>
<dbReference type="GO" id="GO:0008168">
    <property type="term" value="F:methyltransferase activity"/>
    <property type="evidence" value="ECO:0007669"/>
    <property type="project" value="UniProtKB-KW"/>
</dbReference>
<proteinExistence type="predicted"/>
<gene>
    <name evidence="1" type="ORF">SAMN05660923_01835</name>
</gene>
<dbReference type="Proteomes" id="UP000198828">
    <property type="component" value="Unassembled WGS sequence"/>
</dbReference>
<dbReference type="OrthoDB" id="3576210at2"/>
<name>A0A1H2ZGU3_9FIRM</name>
<protein>
    <submittedName>
        <fullName evidence="1">rRNA methyltransferase AviRa</fullName>
    </submittedName>
</protein>
<dbReference type="InterPro" id="IPR029063">
    <property type="entry name" value="SAM-dependent_MTases_sf"/>
</dbReference>
<keyword evidence="1" id="KW-0808">Transferase</keyword>
<dbReference type="EMBL" id="FNNG01000007">
    <property type="protein sequence ID" value="SDX16601.1"/>
    <property type="molecule type" value="Genomic_DNA"/>
</dbReference>
<keyword evidence="1" id="KW-0489">Methyltransferase</keyword>
<dbReference type="InterPro" id="IPR024268">
    <property type="entry name" value="AviRa"/>
</dbReference>